<dbReference type="Proteomes" id="UP000887575">
    <property type="component" value="Unassembled WGS sequence"/>
</dbReference>
<name>A0AAF3FGD9_9BILA</name>
<dbReference type="WBParaSite" id="MBELARI_LOCUS4959">
    <property type="protein sequence ID" value="MBELARI_LOCUS4959"/>
    <property type="gene ID" value="MBELARI_LOCUS4959"/>
</dbReference>
<accession>A0AAF3FGD9</accession>
<keyword evidence="1" id="KW-1185">Reference proteome</keyword>
<dbReference type="GO" id="GO:0009306">
    <property type="term" value="P:protein secretion"/>
    <property type="evidence" value="ECO:0007669"/>
    <property type="project" value="TreeGrafter"/>
</dbReference>
<dbReference type="GO" id="GO:0007030">
    <property type="term" value="P:Golgi organization"/>
    <property type="evidence" value="ECO:0007669"/>
    <property type="project" value="TreeGrafter"/>
</dbReference>
<evidence type="ECO:0000313" key="1">
    <source>
        <dbReference type="Proteomes" id="UP000887575"/>
    </source>
</evidence>
<protein>
    <submittedName>
        <fullName evidence="2">Uncharacterized protein</fullName>
    </submittedName>
</protein>
<dbReference type="GO" id="GO:0005794">
    <property type="term" value="C:Golgi apparatus"/>
    <property type="evidence" value="ECO:0007669"/>
    <property type="project" value="TreeGrafter"/>
</dbReference>
<dbReference type="InterPro" id="IPR008551">
    <property type="entry name" value="TANGO2"/>
</dbReference>
<dbReference type="AlphaFoldDB" id="A0AAF3FGD9"/>
<dbReference type="PANTHER" id="PTHR17985">
    <property type="entry name" value="SER/THR-RICH PROTEIN T10 IN DGCR REGION"/>
    <property type="match status" value="1"/>
</dbReference>
<evidence type="ECO:0000313" key="2">
    <source>
        <dbReference type="WBParaSite" id="MBELARI_LOCUS4959"/>
    </source>
</evidence>
<organism evidence="1 2">
    <name type="scientific">Mesorhabditis belari</name>
    <dbReference type="NCBI Taxonomy" id="2138241"/>
    <lineage>
        <taxon>Eukaryota</taxon>
        <taxon>Metazoa</taxon>
        <taxon>Ecdysozoa</taxon>
        <taxon>Nematoda</taxon>
        <taxon>Chromadorea</taxon>
        <taxon>Rhabditida</taxon>
        <taxon>Rhabditina</taxon>
        <taxon>Rhabditomorpha</taxon>
        <taxon>Rhabditoidea</taxon>
        <taxon>Rhabditidae</taxon>
        <taxon>Mesorhabditinae</taxon>
        <taxon>Mesorhabditis</taxon>
    </lineage>
</organism>
<dbReference type="Pfam" id="PF05742">
    <property type="entry name" value="TANGO2"/>
    <property type="match status" value="1"/>
</dbReference>
<proteinExistence type="predicted"/>
<reference evidence="2" key="1">
    <citation type="submission" date="2024-02" db="UniProtKB">
        <authorList>
            <consortium name="WormBaseParasite"/>
        </authorList>
    </citation>
    <scope>IDENTIFICATION</scope>
</reference>
<dbReference type="PANTHER" id="PTHR17985:SF8">
    <property type="entry name" value="TRANSPORT AND GOLGI ORGANIZATION PROTEIN 2 HOMOLOG"/>
    <property type="match status" value="1"/>
</dbReference>
<sequence length="284" mass="32527">MCMLFLTFNRGRFKLIVVSQRDEELDRPTAEAQWRDDILAGYDMKDPAQGTWFGVNRKGRVGVVLSITQPRGTKHQSAPSRGAIVKEYLASNERPLDYCGDLANRSQEFNGFQFIAINPEASSDFSMWSVTNMFVDQITVRDWRPETHVIGNSPPEIPFEKTKRGDKIWNDALEGILDLEDERQIAESLLEAIDDDERCFPDPQLAVQTGLPEDHPFLEPLSSLRIVYPKESGIRYGTRSYTVLLIDEEGSGYLLERRLVGNPIDPHQPKWDTVEHWFDVEKPQ</sequence>